<dbReference type="EMBL" id="RYFI01000011">
    <property type="protein sequence ID" value="RXF72902.1"/>
    <property type="molecule type" value="Genomic_DNA"/>
</dbReference>
<dbReference type="AlphaFoldDB" id="A0A4V1KJ44"/>
<proteinExistence type="predicted"/>
<sequence>MLQIARFRALADQVAGSLLPADAVGDPAALARRRAVSLGYLALGVAPFAALPALLAFGPAPSAATLAAFALLIVPLVAALDLSRSDRLGRAHVSVAAAFSTLVALVASGSSASPALALVALPVVDAALSGSRRLVAATAAAAAAPLAGFSVLSAAGFGAPPADAALAAVGGVAAMVYGLAIMCRALAIADWMKRDGAADRRFEQFAGSLDELVTRHAPSGAVIFASQAADALIGAPSRRLLDQGLFSRVHIADRPLFLQTLAAAAASELPLRAELRVRRESANAFVWVEMRARAVRLHEADPASAAAAPVVAMFRDLGAVKAHQEALIAAREEAERASLAKTRFLAHMSHELRTPLNAIIGFSEILSDKTLCSLTPERRADYADLIRRSGAHLLEVVNSILDMAKIESGSFSIAPRPCALEPLARHCLNLMALKAEAAGVALAIEAAGDLPEIEADPRAVTQMLLNLVGNGVKFTPRGGAVTVGLTTRRGGLALTVRDTGVGIAPEHIGRLGEAFYQADAGYGRQYEGAGLGLSVVRGLVALHGGEMSIESAIGRGATVTVFLPAVCVGGEPRPPQVAPRVEASECSTERVLRRA</sequence>
<keyword evidence="6" id="KW-1133">Transmembrane helix</keyword>
<evidence type="ECO:0000259" key="7">
    <source>
        <dbReference type="PROSITE" id="PS50109"/>
    </source>
</evidence>
<dbReference type="InterPro" id="IPR000014">
    <property type="entry name" value="PAS"/>
</dbReference>
<dbReference type="OrthoDB" id="9801651at2"/>
<keyword evidence="4" id="KW-0808">Transferase</keyword>
<dbReference type="InterPro" id="IPR036890">
    <property type="entry name" value="HATPase_C_sf"/>
</dbReference>
<dbReference type="Pfam" id="PF02518">
    <property type="entry name" value="HATPase_c"/>
    <property type="match status" value="1"/>
</dbReference>
<dbReference type="InterPro" id="IPR035965">
    <property type="entry name" value="PAS-like_dom_sf"/>
</dbReference>
<feature type="transmembrane region" description="Helical" evidence="6">
    <location>
        <begin position="63"/>
        <end position="82"/>
    </location>
</feature>
<dbReference type="InterPro" id="IPR003594">
    <property type="entry name" value="HATPase_dom"/>
</dbReference>
<accession>A0A4V1KJ44</accession>
<dbReference type="PANTHER" id="PTHR43047">
    <property type="entry name" value="TWO-COMPONENT HISTIDINE PROTEIN KINASE"/>
    <property type="match status" value="1"/>
</dbReference>
<dbReference type="Gene3D" id="1.10.287.130">
    <property type="match status" value="1"/>
</dbReference>
<feature type="transmembrane region" description="Helical" evidence="6">
    <location>
        <begin position="135"/>
        <end position="158"/>
    </location>
</feature>
<dbReference type="InterPro" id="IPR003661">
    <property type="entry name" value="HisK_dim/P_dom"/>
</dbReference>
<dbReference type="InterPro" id="IPR004358">
    <property type="entry name" value="Sig_transdc_His_kin-like_C"/>
</dbReference>
<dbReference type="CDD" id="cd00082">
    <property type="entry name" value="HisKA"/>
    <property type="match status" value="1"/>
</dbReference>
<dbReference type="EC" id="2.7.13.3" evidence="2"/>
<feature type="transmembrane region" description="Helical" evidence="6">
    <location>
        <begin position="89"/>
        <end position="106"/>
    </location>
</feature>
<dbReference type="Gene3D" id="3.30.565.10">
    <property type="entry name" value="Histidine kinase-like ATPase, C-terminal domain"/>
    <property type="match status" value="1"/>
</dbReference>
<keyword evidence="3" id="KW-0597">Phosphoprotein</keyword>
<evidence type="ECO:0000313" key="9">
    <source>
        <dbReference type="Proteomes" id="UP000289708"/>
    </source>
</evidence>
<evidence type="ECO:0000256" key="1">
    <source>
        <dbReference type="ARBA" id="ARBA00000085"/>
    </source>
</evidence>
<dbReference type="SUPFAM" id="SSF47384">
    <property type="entry name" value="Homodimeric domain of signal transducing histidine kinase"/>
    <property type="match status" value="1"/>
</dbReference>
<keyword evidence="6" id="KW-0472">Membrane</keyword>
<keyword evidence="9" id="KW-1185">Reference proteome</keyword>
<dbReference type="SMART" id="SM00387">
    <property type="entry name" value="HATPase_c"/>
    <property type="match status" value="1"/>
</dbReference>
<reference evidence="8 9" key="1">
    <citation type="submission" date="2018-12" db="EMBL/GenBank/DDBJ databases">
        <title>bacterium Hansschlegelia zhihuaiae S113.</title>
        <authorList>
            <person name="He J."/>
        </authorList>
    </citation>
    <scope>NUCLEOTIDE SEQUENCE [LARGE SCALE GENOMIC DNA]</scope>
    <source>
        <strain evidence="8 9">S 113</strain>
    </source>
</reference>
<organism evidence="8 9">
    <name type="scientific">Hansschlegelia zhihuaiae</name>
    <dbReference type="NCBI Taxonomy" id="405005"/>
    <lineage>
        <taxon>Bacteria</taxon>
        <taxon>Pseudomonadati</taxon>
        <taxon>Pseudomonadota</taxon>
        <taxon>Alphaproteobacteria</taxon>
        <taxon>Hyphomicrobiales</taxon>
        <taxon>Methylopilaceae</taxon>
        <taxon>Hansschlegelia</taxon>
    </lineage>
</organism>
<evidence type="ECO:0000256" key="3">
    <source>
        <dbReference type="ARBA" id="ARBA00022553"/>
    </source>
</evidence>
<dbReference type="Gene3D" id="3.30.450.20">
    <property type="entry name" value="PAS domain"/>
    <property type="match status" value="1"/>
</dbReference>
<dbReference type="InterPro" id="IPR005467">
    <property type="entry name" value="His_kinase_dom"/>
</dbReference>
<evidence type="ECO:0000256" key="6">
    <source>
        <dbReference type="SAM" id="Phobius"/>
    </source>
</evidence>
<evidence type="ECO:0000256" key="5">
    <source>
        <dbReference type="ARBA" id="ARBA00022777"/>
    </source>
</evidence>
<feature type="transmembrane region" description="Helical" evidence="6">
    <location>
        <begin position="38"/>
        <end position="57"/>
    </location>
</feature>
<dbReference type="SUPFAM" id="SSF55785">
    <property type="entry name" value="PYP-like sensor domain (PAS domain)"/>
    <property type="match status" value="1"/>
</dbReference>
<dbReference type="PRINTS" id="PR00344">
    <property type="entry name" value="BCTRLSENSOR"/>
</dbReference>
<keyword evidence="5 8" id="KW-0418">Kinase</keyword>
<protein>
    <recommendedName>
        <fullName evidence="2">histidine kinase</fullName>
        <ecNumber evidence="2">2.7.13.3</ecNumber>
    </recommendedName>
</protein>
<name>A0A4V1KJ44_9HYPH</name>
<feature type="domain" description="Histidine kinase" evidence="7">
    <location>
        <begin position="347"/>
        <end position="567"/>
    </location>
</feature>
<feature type="transmembrane region" description="Helical" evidence="6">
    <location>
        <begin position="164"/>
        <end position="187"/>
    </location>
</feature>
<dbReference type="Pfam" id="PF00512">
    <property type="entry name" value="HisKA"/>
    <property type="match status" value="1"/>
</dbReference>
<comment type="caution">
    <text evidence="8">The sequence shown here is derived from an EMBL/GenBank/DDBJ whole genome shotgun (WGS) entry which is preliminary data.</text>
</comment>
<dbReference type="SMART" id="SM00388">
    <property type="entry name" value="HisKA"/>
    <property type="match status" value="1"/>
</dbReference>
<gene>
    <name evidence="8" type="ORF">EK403_12155</name>
</gene>
<dbReference type="PANTHER" id="PTHR43047:SF64">
    <property type="entry name" value="HISTIDINE KINASE CONTAINING CHEY-HOMOLOGOUS RECEIVER DOMAIN AND PAS DOMAIN-RELATED"/>
    <property type="match status" value="1"/>
</dbReference>
<dbReference type="CDD" id="cd16922">
    <property type="entry name" value="HATPase_EvgS-ArcB-TorS-like"/>
    <property type="match status" value="1"/>
</dbReference>
<dbReference type="PROSITE" id="PS50109">
    <property type="entry name" value="HIS_KIN"/>
    <property type="match status" value="1"/>
</dbReference>
<dbReference type="Proteomes" id="UP000289708">
    <property type="component" value="Unassembled WGS sequence"/>
</dbReference>
<evidence type="ECO:0000313" key="8">
    <source>
        <dbReference type="EMBL" id="RXF72902.1"/>
    </source>
</evidence>
<dbReference type="GO" id="GO:0000155">
    <property type="term" value="F:phosphorelay sensor kinase activity"/>
    <property type="evidence" value="ECO:0007669"/>
    <property type="project" value="InterPro"/>
</dbReference>
<dbReference type="RefSeq" id="WP_128777763.1">
    <property type="nucleotide sequence ID" value="NZ_RYFI01000011.1"/>
</dbReference>
<dbReference type="CDD" id="cd00130">
    <property type="entry name" value="PAS"/>
    <property type="match status" value="1"/>
</dbReference>
<evidence type="ECO:0000256" key="4">
    <source>
        <dbReference type="ARBA" id="ARBA00022679"/>
    </source>
</evidence>
<dbReference type="SMART" id="SM00091">
    <property type="entry name" value="PAS"/>
    <property type="match status" value="1"/>
</dbReference>
<keyword evidence="6" id="KW-0812">Transmembrane</keyword>
<dbReference type="InterPro" id="IPR036097">
    <property type="entry name" value="HisK_dim/P_sf"/>
</dbReference>
<comment type="catalytic activity">
    <reaction evidence="1">
        <text>ATP + protein L-histidine = ADP + protein N-phospho-L-histidine.</text>
        <dbReference type="EC" id="2.7.13.3"/>
    </reaction>
</comment>
<evidence type="ECO:0000256" key="2">
    <source>
        <dbReference type="ARBA" id="ARBA00012438"/>
    </source>
</evidence>
<dbReference type="SUPFAM" id="SSF55874">
    <property type="entry name" value="ATPase domain of HSP90 chaperone/DNA topoisomerase II/histidine kinase"/>
    <property type="match status" value="1"/>
</dbReference>